<dbReference type="AlphaFoldDB" id="A0A6P8BDK6"/>
<dbReference type="InterPro" id="IPR007219">
    <property type="entry name" value="XnlR_reg_dom"/>
</dbReference>
<feature type="compositionally biased region" description="Low complexity" evidence="6">
    <location>
        <begin position="144"/>
        <end position="164"/>
    </location>
</feature>
<feature type="domain" description="Zn(2)-C6 fungal-type" evidence="7">
    <location>
        <begin position="92"/>
        <end position="122"/>
    </location>
</feature>
<feature type="compositionally biased region" description="Basic and acidic residues" evidence="6">
    <location>
        <begin position="1"/>
        <end position="13"/>
    </location>
</feature>
<dbReference type="GO" id="GO:0006351">
    <property type="term" value="P:DNA-templated transcription"/>
    <property type="evidence" value="ECO:0007669"/>
    <property type="project" value="InterPro"/>
</dbReference>
<dbReference type="Proteomes" id="UP000515153">
    <property type="component" value="Unplaced"/>
</dbReference>
<dbReference type="InterPro" id="IPR050815">
    <property type="entry name" value="TF_fung"/>
</dbReference>
<reference evidence="9" key="3">
    <citation type="submission" date="2025-08" db="UniProtKB">
        <authorList>
            <consortium name="RefSeq"/>
        </authorList>
    </citation>
    <scope>IDENTIFICATION</scope>
    <source>
        <strain evidence="9">NI907</strain>
    </source>
</reference>
<dbReference type="InterPro" id="IPR001138">
    <property type="entry name" value="Zn2Cys6_DnaBD"/>
</dbReference>
<feature type="region of interest" description="Disordered" evidence="6">
    <location>
        <begin position="1"/>
        <end position="20"/>
    </location>
</feature>
<feature type="region of interest" description="Disordered" evidence="6">
    <location>
        <begin position="138"/>
        <end position="164"/>
    </location>
</feature>
<evidence type="ECO:0000313" key="9">
    <source>
        <dbReference type="RefSeq" id="XP_030985196.1"/>
    </source>
</evidence>
<dbReference type="GO" id="GO:0000981">
    <property type="term" value="F:DNA-binding transcription factor activity, RNA polymerase II-specific"/>
    <property type="evidence" value="ECO:0007669"/>
    <property type="project" value="InterPro"/>
</dbReference>
<reference evidence="9" key="1">
    <citation type="journal article" date="2019" name="Mol. Biol. Evol.">
        <title>Blast fungal genomes show frequent chromosomal changes, gene gains and losses, and effector gene turnover.</title>
        <authorList>
            <person name="Gomez Luciano L.B."/>
            <person name="Jason Tsai I."/>
            <person name="Chuma I."/>
            <person name="Tosa Y."/>
            <person name="Chen Y.H."/>
            <person name="Li J.Y."/>
            <person name="Li M.Y."/>
            <person name="Jade Lu M.Y."/>
            <person name="Nakayashiki H."/>
            <person name="Li W.H."/>
        </authorList>
    </citation>
    <scope>NUCLEOTIDE SEQUENCE</scope>
    <source>
        <strain evidence="9">NI907</strain>
    </source>
</reference>
<dbReference type="PANTHER" id="PTHR47338:SF7">
    <property type="entry name" value="ZN(II)2CYS6 TRANSCRIPTION FACTOR (EUROFUNG)"/>
    <property type="match status" value="1"/>
</dbReference>
<dbReference type="GO" id="GO:0008270">
    <property type="term" value="F:zinc ion binding"/>
    <property type="evidence" value="ECO:0007669"/>
    <property type="project" value="InterPro"/>
</dbReference>
<dbReference type="Pfam" id="PF00172">
    <property type="entry name" value="Zn_clus"/>
    <property type="match status" value="2"/>
</dbReference>
<dbReference type="KEGG" id="pgri:PgNI_03446"/>
<evidence type="ECO:0000256" key="2">
    <source>
        <dbReference type="ARBA" id="ARBA00022723"/>
    </source>
</evidence>
<dbReference type="InterPro" id="IPR036864">
    <property type="entry name" value="Zn2-C6_fun-type_DNA-bd_sf"/>
</dbReference>
<keyword evidence="3" id="KW-0805">Transcription regulation</keyword>
<dbReference type="RefSeq" id="XP_030985196.1">
    <property type="nucleotide sequence ID" value="XM_031123501.1"/>
</dbReference>
<keyword evidence="8" id="KW-1185">Reference proteome</keyword>
<reference evidence="9" key="2">
    <citation type="submission" date="2019-10" db="EMBL/GenBank/DDBJ databases">
        <authorList>
            <consortium name="NCBI Genome Project"/>
        </authorList>
    </citation>
    <scope>NUCLEOTIDE SEQUENCE</scope>
    <source>
        <strain evidence="9">NI907</strain>
    </source>
</reference>
<evidence type="ECO:0000256" key="3">
    <source>
        <dbReference type="ARBA" id="ARBA00023015"/>
    </source>
</evidence>
<dbReference type="GO" id="GO:0003677">
    <property type="term" value="F:DNA binding"/>
    <property type="evidence" value="ECO:0007669"/>
    <property type="project" value="InterPro"/>
</dbReference>
<evidence type="ECO:0000256" key="6">
    <source>
        <dbReference type="SAM" id="MobiDB-lite"/>
    </source>
</evidence>
<keyword evidence="4" id="KW-0804">Transcription</keyword>
<sequence>MDTSDHLQTDKERQRKAKQRSRTGCKTCRSRKVKCDEYPGGCKNCERLDLICPNSNPYLDTSRAGSASDDGNNLAPTSRTQTGIRRSRTYRSCGACRGSKSRCSGDRPICERCRQRGMECVYEGKQVPDWVELSSKIRSRKRSGSCSPSGGNSPPRSRQISPSRVATNITDYDVSDLISSSSQEESFNLDLTWLLAINLPDRKARLIALLDEYFANVHSLRCFGFVHRATLVQQLDSRLQRGLLEDVLLLALCALGAKFFALRHAGDSMLEAGFALKSGSQWAKKAQTLLLADLNIVSVEKGMSAVLLYEHEIRVGNYASALVLSGLAVRICQSLGLNSEMSNDLSCESPKMCPSMRESRRRLAWSAWAVDAFSFGEGDGSSLIADSEVQLQLPCNERNFYLQKPSITEVLQPWKILPFAPQGAQAEVPDLPAQFIRLTYLRKQVLKHVRRQELAQETGISQHGVETVLAALQTWHDNLPVTLQFTETALRMRKKTMQLGGLISLHVLYHRTASELCRVDAIPGDPMPRDRDTIQRLGALCVKHASAIPLILEEALHHGYEAIADPCLVSAAHDSSLVLAHYNQEQASFPSGAIHFERPPRELVQLNLKALKVMRLLHTPAAELHSSVQELMTDANPSMLAATMGTISGSSGMGVSAPMMGFTSPPSGLSLSTYTVPPTTRGGLSAAPPTYDTLAQSTTGEANRYSSSQSSLNASVYGPLPGEQMSGHFQGPSQQIGVNSSRAPDMFAATAGGFNYLGSFYPVMCDDTMSSQGASL</sequence>
<dbReference type="SMART" id="SM00066">
    <property type="entry name" value="GAL4"/>
    <property type="match status" value="2"/>
</dbReference>
<dbReference type="Gene3D" id="4.10.240.10">
    <property type="entry name" value="Zn(2)-C6 fungal-type DNA-binding domain"/>
    <property type="match status" value="2"/>
</dbReference>
<gene>
    <name evidence="9" type="ORF">PgNI_03446</name>
</gene>
<dbReference type="GO" id="GO:0005634">
    <property type="term" value="C:nucleus"/>
    <property type="evidence" value="ECO:0007669"/>
    <property type="project" value="UniProtKB-SubCell"/>
</dbReference>
<protein>
    <recommendedName>
        <fullName evidence="7">Zn(2)-C6 fungal-type domain-containing protein</fullName>
    </recommendedName>
</protein>
<proteinExistence type="predicted"/>
<evidence type="ECO:0000256" key="4">
    <source>
        <dbReference type="ARBA" id="ARBA00023163"/>
    </source>
</evidence>
<organism evidence="8 9">
    <name type="scientific">Pyricularia grisea</name>
    <name type="common">Crabgrass-specific blast fungus</name>
    <name type="synonym">Magnaporthe grisea</name>
    <dbReference type="NCBI Taxonomy" id="148305"/>
    <lineage>
        <taxon>Eukaryota</taxon>
        <taxon>Fungi</taxon>
        <taxon>Dikarya</taxon>
        <taxon>Ascomycota</taxon>
        <taxon>Pezizomycotina</taxon>
        <taxon>Sordariomycetes</taxon>
        <taxon>Sordariomycetidae</taxon>
        <taxon>Magnaporthales</taxon>
        <taxon>Pyriculariaceae</taxon>
        <taxon>Pyricularia</taxon>
    </lineage>
</organism>
<dbReference type="PROSITE" id="PS50048">
    <property type="entry name" value="ZN2_CY6_FUNGAL_2"/>
    <property type="match status" value="2"/>
</dbReference>
<dbReference type="CDD" id="cd00067">
    <property type="entry name" value="GAL4"/>
    <property type="match status" value="2"/>
</dbReference>
<comment type="subcellular location">
    <subcellularLocation>
        <location evidence="1">Nucleus</location>
    </subcellularLocation>
</comment>
<name>A0A6P8BDK6_PYRGI</name>
<accession>A0A6P8BDK6</accession>
<dbReference type="CDD" id="cd12148">
    <property type="entry name" value="fungal_TF_MHR"/>
    <property type="match status" value="1"/>
</dbReference>
<dbReference type="PROSITE" id="PS00463">
    <property type="entry name" value="ZN2_CY6_FUNGAL_1"/>
    <property type="match status" value="2"/>
</dbReference>
<keyword evidence="2" id="KW-0479">Metal-binding</keyword>
<dbReference type="PANTHER" id="PTHR47338">
    <property type="entry name" value="ZN(II)2CYS6 TRANSCRIPTION FACTOR (EUROFUNG)-RELATED"/>
    <property type="match status" value="1"/>
</dbReference>
<dbReference type="GeneID" id="41958411"/>
<dbReference type="SUPFAM" id="SSF57701">
    <property type="entry name" value="Zn2/Cys6 DNA-binding domain"/>
    <property type="match status" value="2"/>
</dbReference>
<keyword evidence="5" id="KW-0539">Nucleus</keyword>
<dbReference type="Pfam" id="PF04082">
    <property type="entry name" value="Fungal_trans"/>
    <property type="match status" value="1"/>
</dbReference>
<evidence type="ECO:0000256" key="1">
    <source>
        <dbReference type="ARBA" id="ARBA00004123"/>
    </source>
</evidence>
<evidence type="ECO:0000256" key="5">
    <source>
        <dbReference type="ARBA" id="ARBA00023242"/>
    </source>
</evidence>
<evidence type="ECO:0000259" key="7">
    <source>
        <dbReference type="PROSITE" id="PS50048"/>
    </source>
</evidence>
<dbReference type="SMART" id="SM00906">
    <property type="entry name" value="Fungal_trans"/>
    <property type="match status" value="1"/>
</dbReference>
<feature type="domain" description="Zn(2)-C6 fungal-type" evidence="7">
    <location>
        <begin position="24"/>
        <end position="52"/>
    </location>
</feature>
<feature type="region of interest" description="Disordered" evidence="6">
    <location>
        <begin position="62"/>
        <end position="83"/>
    </location>
</feature>
<evidence type="ECO:0000313" key="8">
    <source>
        <dbReference type="Proteomes" id="UP000515153"/>
    </source>
</evidence>